<feature type="region of interest" description="Disordered" evidence="1">
    <location>
        <begin position="107"/>
        <end position="201"/>
    </location>
</feature>
<dbReference type="GO" id="GO:0005667">
    <property type="term" value="C:transcription regulator complex"/>
    <property type="evidence" value="ECO:0007669"/>
    <property type="project" value="TreeGrafter"/>
</dbReference>
<dbReference type="PROSITE" id="PS51029">
    <property type="entry name" value="MADF"/>
    <property type="match status" value="1"/>
</dbReference>
<feature type="compositionally biased region" description="Acidic residues" evidence="1">
    <location>
        <begin position="116"/>
        <end position="126"/>
    </location>
</feature>
<dbReference type="InterPro" id="IPR006578">
    <property type="entry name" value="MADF-dom"/>
</dbReference>
<feature type="domain" description="MADF" evidence="2">
    <location>
        <begin position="16"/>
        <end position="108"/>
    </location>
</feature>
<name>A0A653DM94_CALMS</name>
<dbReference type="GO" id="GO:0006357">
    <property type="term" value="P:regulation of transcription by RNA polymerase II"/>
    <property type="evidence" value="ECO:0007669"/>
    <property type="project" value="TreeGrafter"/>
</dbReference>
<protein>
    <recommendedName>
        <fullName evidence="2">MADF domain-containing protein</fullName>
    </recommendedName>
</protein>
<reference evidence="3 4" key="1">
    <citation type="submission" date="2019-01" db="EMBL/GenBank/DDBJ databases">
        <authorList>
            <person name="Sayadi A."/>
        </authorList>
    </citation>
    <scope>NUCLEOTIDE SEQUENCE [LARGE SCALE GENOMIC DNA]</scope>
</reference>
<dbReference type="EMBL" id="CAACVG010013154">
    <property type="protein sequence ID" value="VEN61351.1"/>
    <property type="molecule type" value="Genomic_DNA"/>
</dbReference>
<evidence type="ECO:0000313" key="4">
    <source>
        <dbReference type="Proteomes" id="UP000410492"/>
    </source>
</evidence>
<organism evidence="3 4">
    <name type="scientific">Callosobruchus maculatus</name>
    <name type="common">Southern cowpea weevil</name>
    <name type="synonym">Pulse bruchid</name>
    <dbReference type="NCBI Taxonomy" id="64391"/>
    <lineage>
        <taxon>Eukaryota</taxon>
        <taxon>Metazoa</taxon>
        <taxon>Ecdysozoa</taxon>
        <taxon>Arthropoda</taxon>
        <taxon>Hexapoda</taxon>
        <taxon>Insecta</taxon>
        <taxon>Pterygota</taxon>
        <taxon>Neoptera</taxon>
        <taxon>Endopterygota</taxon>
        <taxon>Coleoptera</taxon>
        <taxon>Polyphaga</taxon>
        <taxon>Cucujiformia</taxon>
        <taxon>Chrysomeloidea</taxon>
        <taxon>Chrysomelidae</taxon>
        <taxon>Bruchinae</taxon>
        <taxon>Bruchini</taxon>
        <taxon>Callosobruchus</taxon>
    </lineage>
</organism>
<sequence>MATNQSTNEYIFKNEKLIEEVRNFKFLYDTNDENYLKIKLTDCVWREIAKNLGLKNGNEARTAWKKLRNCHRDALRRQKKCMRSGIPASEIQPWRYQKQMNFLLPFMPHHNQEGNIDADSDIDNNEENSQAGQMQEAEDHEQQTLDYSDASQQMISETTECKQEPGCSSVTKNKNSSKKSVTEDQSMSPTRKVKRAKKIQKDDVSVSINQFPSNYENMDEDRIYEIKELEGSSKPPDDHLYHFFMSMYYTTKSMPLAYQYTVRNDVYNVVSKAEAKCFGFQSYQYQPRPTSSLYLYRKSESPQNCASYSSPPSPIPSPNCDNKNNLKLGHEFVTVLLENNEGETREQSQSNSNNLV</sequence>
<dbReference type="PANTHER" id="PTHR12243:SF67">
    <property type="entry name" value="COREPRESSOR OF PANGOLIN, ISOFORM A-RELATED"/>
    <property type="match status" value="1"/>
</dbReference>
<accession>A0A653DM94</accession>
<dbReference type="Proteomes" id="UP000410492">
    <property type="component" value="Unassembled WGS sequence"/>
</dbReference>
<dbReference type="PANTHER" id="PTHR12243">
    <property type="entry name" value="MADF DOMAIN TRANSCRIPTION FACTOR"/>
    <property type="match status" value="1"/>
</dbReference>
<evidence type="ECO:0000313" key="3">
    <source>
        <dbReference type="EMBL" id="VEN61351.1"/>
    </source>
</evidence>
<gene>
    <name evidence="3" type="ORF">CALMAC_LOCUS18783</name>
</gene>
<keyword evidence="4" id="KW-1185">Reference proteome</keyword>
<evidence type="ECO:0000259" key="2">
    <source>
        <dbReference type="PROSITE" id="PS51029"/>
    </source>
</evidence>
<dbReference type="AlphaFoldDB" id="A0A653DM94"/>
<dbReference type="SMART" id="SM00595">
    <property type="entry name" value="MADF"/>
    <property type="match status" value="1"/>
</dbReference>
<feature type="compositionally biased region" description="Polar residues" evidence="1">
    <location>
        <begin position="144"/>
        <end position="158"/>
    </location>
</feature>
<dbReference type="Pfam" id="PF10545">
    <property type="entry name" value="MADF_DNA_bdg"/>
    <property type="match status" value="1"/>
</dbReference>
<proteinExistence type="predicted"/>
<dbReference type="InterPro" id="IPR039353">
    <property type="entry name" value="TF_Adf1"/>
</dbReference>
<dbReference type="OrthoDB" id="8196929at2759"/>
<dbReference type="GO" id="GO:0005634">
    <property type="term" value="C:nucleus"/>
    <property type="evidence" value="ECO:0007669"/>
    <property type="project" value="TreeGrafter"/>
</dbReference>
<evidence type="ECO:0000256" key="1">
    <source>
        <dbReference type="SAM" id="MobiDB-lite"/>
    </source>
</evidence>